<evidence type="ECO:0000313" key="8">
    <source>
        <dbReference type="Proteomes" id="UP000316639"/>
    </source>
</evidence>
<dbReference type="InterPro" id="IPR051677">
    <property type="entry name" value="AfsR-DnrI-RedD_regulator"/>
</dbReference>
<dbReference type="Proteomes" id="UP000316639">
    <property type="component" value="Unassembled WGS sequence"/>
</dbReference>
<evidence type="ECO:0000256" key="2">
    <source>
        <dbReference type="ARBA" id="ARBA00023015"/>
    </source>
</evidence>
<organism evidence="7 8">
    <name type="scientific">Lentzea tibetensis</name>
    <dbReference type="NCBI Taxonomy" id="2591470"/>
    <lineage>
        <taxon>Bacteria</taxon>
        <taxon>Bacillati</taxon>
        <taxon>Actinomycetota</taxon>
        <taxon>Actinomycetes</taxon>
        <taxon>Pseudonocardiales</taxon>
        <taxon>Pseudonocardiaceae</taxon>
        <taxon>Lentzea</taxon>
    </lineage>
</organism>
<dbReference type="SUPFAM" id="SSF52540">
    <property type="entry name" value="P-loop containing nucleoside triphosphate hydrolases"/>
    <property type="match status" value="1"/>
</dbReference>
<dbReference type="EMBL" id="VOBR01000012">
    <property type="protein sequence ID" value="TWP50399.1"/>
    <property type="molecule type" value="Genomic_DNA"/>
</dbReference>
<dbReference type="PANTHER" id="PTHR35807">
    <property type="entry name" value="TRANSCRIPTIONAL REGULATOR REDD-RELATED"/>
    <property type="match status" value="1"/>
</dbReference>
<dbReference type="OrthoDB" id="5521887at2"/>
<name>A0A563ERW5_9PSEU</name>
<dbReference type="GO" id="GO:0006355">
    <property type="term" value="P:regulation of DNA-templated transcription"/>
    <property type="evidence" value="ECO:0007669"/>
    <property type="project" value="InterPro"/>
</dbReference>
<dbReference type="RefSeq" id="WP_146353561.1">
    <property type="nucleotide sequence ID" value="NZ_VOBR01000012.1"/>
</dbReference>
<evidence type="ECO:0000259" key="6">
    <source>
        <dbReference type="PROSITE" id="PS51755"/>
    </source>
</evidence>
<dbReference type="Gene3D" id="1.10.10.10">
    <property type="entry name" value="Winged helix-like DNA-binding domain superfamily/Winged helix DNA-binding domain"/>
    <property type="match status" value="1"/>
</dbReference>
<dbReference type="SMART" id="SM00862">
    <property type="entry name" value="Trans_reg_C"/>
    <property type="match status" value="1"/>
</dbReference>
<feature type="domain" description="OmpR/PhoB-type" evidence="6">
    <location>
        <begin position="1"/>
        <end position="108"/>
    </location>
</feature>
<dbReference type="Pfam" id="PF03704">
    <property type="entry name" value="BTAD"/>
    <property type="match status" value="1"/>
</dbReference>
<evidence type="ECO:0000313" key="7">
    <source>
        <dbReference type="EMBL" id="TWP50399.1"/>
    </source>
</evidence>
<dbReference type="Gene3D" id="1.25.40.10">
    <property type="entry name" value="Tetratricopeptide repeat domain"/>
    <property type="match status" value="1"/>
</dbReference>
<dbReference type="SUPFAM" id="SSF46894">
    <property type="entry name" value="C-terminal effector domain of the bipartite response regulators"/>
    <property type="match status" value="1"/>
</dbReference>
<comment type="caution">
    <text evidence="7">The sequence shown here is derived from an EMBL/GenBank/DDBJ whole genome shotgun (WGS) entry which is preliminary data.</text>
</comment>
<dbReference type="GO" id="GO:0000160">
    <property type="term" value="P:phosphorelay signal transduction system"/>
    <property type="evidence" value="ECO:0007669"/>
    <property type="project" value="InterPro"/>
</dbReference>
<dbReference type="Gene3D" id="3.40.50.300">
    <property type="entry name" value="P-loop containing nucleotide triphosphate hydrolases"/>
    <property type="match status" value="1"/>
</dbReference>
<accession>A0A563ERW5</accession>
<keyword evidence="2" id="KW-0805">Transcription regulation</keyword>
<dbReference type="InterPro" id="IPR005158">
    <property type="entry name" value="BTAD"/>
</dbReference>
<keyword evidence="3 5" id="KW-0238">DNA-binding</keyword>
<feature type="DNA-binding region" description="OmpR/PhoB-type" evidence="5">
    <location>
        <begin position="1"/>
        <end position="108"/>
    </location>
</feature>
<dbReference type="InterPro" id="IPR027417">
    <property type="entry name" value="P-loop_NTPase"/>
</dbReference>
<gene>
    <name evidence="7" type="ORF">FKR81_19660</name>
</gene>
<dbReference type="Pfam" id="PF00486">
    <property type="entry name" value="Trans_reg_C"/>
    <property type="match status" value="1"/>
</dbReference>
<protein>
    <submittedName>
        <fullName evidence="7">AAA family ATPase</fullName>
    </submittedName>
</protein>
<dbReference type="CDD" id="cd15831">
    <property type="entry name" value="BTAD"/>
    <property type="match status" value="1"/>
</dbReference>
<dbReference type="InterPro" id="IPR016032">
    <property type="entry name" value="Sig_transdc_resp-reg_C-effctor"/>
</dbReference>
<dbReference type="SMART" id="SM01043">
    <property type="entry name" value="BTAD"/>
    <property type="match status" value="1"/>
</dbReference>
<dbReference type="PANTHER" id="PTHR35807:SF1">
    <property type="entry name" value="TRANSCRIPTIONAL REGULATOR REDD"/>
    <property type="match status" value="1"/>
</dbReference>
<evidence type="ECO:0000256" key="4">
    <source>
        <dbReference type="ARBA" id="ARBA00023163"/>
    </source>
</evidence>
<dbReference type="InterPro" id="IPR011990">
    <property type="entry name" value="TPR-like_helical_dom_sf"/>
</dbReference>
<dbReference type="AlphaFoldDB" id="A0A563ERW5"/>
<evidence type="ECO:0000256" key="1">
    <source>
        <dbReference type="ARBA" id="ARBA00005820"/>
    </source>
</evidence>
<dbReference type="PROSITE" id="PS51755">
    <property type="entry name" value="OMPR_PHOB"/>
    <property type="match status" value="1"/>
</dbReference>
<dbReference type="SUPFAM" id="SSF48452">
    <property type="entry name" value="TPR-like"/>
    <property type="match status" value="1"/>
</dbReference>
<evidence type="ECO:0000256" key="3">
    <source>
        <dbReference type="ARBA" id="ARBA00023125"/>
    </source>
</evidence>
<dbReference type="Pfam" id="PF00931">
    <property type="entry name" value="NB-ARC"/>
    <property type="match status" value="1"/>
</dbReference>
<dbReference type="InterPro" id="IPR002182">
    <property type="entry name" value="NB-ARC"/>
</dbReference>
<evidence type="ECO:0000256" key="5">
    <source>
        <dbReference type="PROSITE-ProRule" id="PRU01091"/>
    </source>
</evidence>
<keyword evidence="8" id="KW-1185">Reference proteome</keyword>
<reference evidence="7 8" key="1">
    <citation type="submission" date="2019-07" db="EMBL/GenBank/DDBJ databases">
        <title>Lentzea xizangensis sp. nov., isolated from Qinghai-Tibetan Plateau Soils.</title>
        <authorList>
            <person name="Huang J."/>
        </authorList>
    </citation>
    <scope>NUCLEOTIDE SEQUENCE [LARGE SCALE GENOMIC DNA]</scope>
    <source>
        <strain evidence="7 8">FXJ1.1311</strain>
    </source>
</reference>
<dbReference type="GO" id="GO:0003677">
    <property type="term" value="F:DNA binding"/>
    <property type="evidence" value="ECO:0007669"/>
    <property type="project" value="UniProtKB-UniRule"/>
</dbReference>
<keyword evidence="4" id="KW-0804">Transcription</keyword>
<dbReference type="GO" id="GO:0043531">
    <property type="term" value="F:ADP binding"/>
    <property type="evidence" value="ECO:0007669"/>
    <property type="project" value="InterPro"/>
</dbReference>
<dbReference type="PRINTS" id="PR00364">
    <property type="entry name" value="DISEASERSIST"/>
</dbReference>
<comment type="similarity">
    <text evidence="1">Belongs to the AfsR/DnrI/RedD regulatory family.</text>
</comment>
<sequence length="639" mass="69635">MIEISLLGALKVCRDGEDVTPSAPKLRRVLALLVLNANSLVTVEQLCEEMWEGGMPPSAATTLQTYIYQLRRRLRLTSESALPTRQGSGEAGRQPALLTKVGGYELRLGPGEITDIDRFDRLVTKGRVALEAADYHTAASSLTEALGVWRGGALMDVSASQRLDAWRTQLEERRKRALEQRFSAELQLDRHQDVLEELAGLVRMNPTHEGFTGLLMVALYRCGRRTEALEVFRAARGRLVEELGLEPTNKLRRLHEAMLAEDPGLFVTPVATQRVEARAAVVPRQLPPDLPGFVGREHELGRIADQLGKTPANGAAAMRVVEIHGPPGAGKTALATRAAHKLRPEFPDGQLYVDLAGVDAGSVPLSNALAACLSACGFARETLPTGLGELSALFRTWTADRRVLIVVDDVFTASQVRPLMPGGSGCALIVSYRYRRDTLSIGEQIDLAPLRENEAELMFDRIVGPQRRSAEPDAVRELIRLCGRLPLTVRAVAVKLASRSSKIVAHLLDRMIADELLLSELPGGAQSLLGTVESSFRNLPVHCRAVLRVLVRGDRMRWEACEVATRAGIEAEDAAAALEYLVDVYLLDERETGYVVPELLKPALKLLLEQERHAEGGVLVPLPVVVAQAAPGKSSVVFG</sequence>
<dbReference type="InterPro" id="IPR036388">
    <property type="entry name" value="WH-like_DNA-bd_sf"/>
</dbReference>
<dbReference type="InterPro" id="IPR003593">
    <property type="entry name" value="AAA+_ATPase"/>
</dbReference>
<dbReference type="SMART" id="SM00382">
    <property type="entry name" value="AAA"/>
    <property type="match status" value="1"/>
</dbReference>
<proteinExistence type="inferred from homology"/>
<dbReference type="InterPro" id="IPR001867">
    <property type="entry name" value="OmpR/PhoB-type_DNA-bd"/>
</dbReference>